<evidence type="ECO:0000313" key="2">
    <source>
        <dbReference type="Proteomes" id="UP000326678"/>
    </source>
</evidence>
<accession>A0A5P8WIM3</accession>
<dbReference type="EMBL" id="CP045227">
    <property type="protein sequence ID" value="QFS51986.1"/>
    <property type="molecule type" value="Genomic_DNA"/>
</dbReference>
<reference evidence="1 2" key="1">
    <citation type="submission" date="2019-10" db="EMBL/GenBank/DDBJ databases">
        <title>Genomic and transcriptomic insights into the perfect genentic adaptation of a filamentous nitrogen-fixing cyanobacterium to rice fields.</title>
        <authorList>
            <person name="Chen Z."/>
        </authorList>
    </citation>
    <scope>NUCLEOTIDE SEQUENCE [LARGE SCALE GENOMIC DNA]</scope>
    <source>
        <strain evidence="1">CCNUC1</strain>
    </source>
</reference>
<dbReference type="AlphaFoldDB" id="A0A5P8WIM3"/>
<evidence type="ECO:0000313" key="1">
    <source>
        <dbReference type="EMBL" id="QFS51986.1"/>
    </source>
</evidence>
<organism evidence="1 2">
    <name type="scientific">Nostoc sphaeroides CCNUC1</name>
    <dbReference type="NCBI Taxonomy" id="2653204"/>
    <lineage>
        <taxon>Bacteria</taxon>
        <taxon>Bacillati</taxon>
        <taxon>Cyanobacteriota</taxon>
        <taxon>Cyanophyceae</taxon>
        <taxon>Nostocales</taxon>
        <taxon>Nostocaceae</taxon>
        <taxon>Nostoc</taxon>
    </lineage>
</organism>
<name>A0A5P8WIM3_9NOSO</name>
<dbReference type="Proteomes" id="UP000326678">
    <property type="component" value="Chromosome Gxm2"/>
</dbReference>
<keyword evidence="2" id="KW-1185">Reference proteome</keyword>
<proteinExistence type="predicted"/>
<protein>
    <submittedName>
        <fullName evidence="1">Uncharacterized protein</fullName>
    </submittedName>
</protein>
<sequence length="54" mass="6110">MISRNLLFLSVGAGVRSQFIPSHLFILAVIHSQKASHYSSVESKQIFYNLRNCT</sequence>
<dbReference type="KEGG" id="nsh:GXM_09480"/>
<gene>
    <name evidence="1" type="ORF">GXM_09480</name>
</gene>